<keyword evidence="2" id="KW-1185">Reference proteome</keyword>
<evidence type="ECO:0000313" key="1">
    <source>
        <dbReference type="EMBL" id="MEU0707731.1"/>
    </source>
</evidence>
<evidence type="ECO:0000313" key="2">
    <source>
        <dbReference type="Proteomes" id="UP001550378"/>
    </source>
</evidence>
<dbReference type="RefSeq" id="WP_356577758.1">
    <property type="nucleotide sequence ID" value="NZ_JBEXZO010000025.1"/>
</dbReference>
<comment type="caution">
    <text evidence="1">The sequence shown here is derived from an EMBL/GenBank/DDBJ whole genome shotgun (WGS) entry which is preliminary data.</text>
</comment>
<protein>
    <submittedName>
        <fullName evidence="1">Uncharacterized protein</fullName>
    </submittedName>
</protein>
<dbReference type="EMBL" id="JBEXZR010000006">
    <property type="protein sequence ID" value="MEU0707731.1"/>
    <property type="molecule type" value="Genomic_DNA"/>
</dbReference>
<accession>A0ABV2W4U2</accession>
<proteinExistence type="predicted"/>
<name>A0ABV2W4U2_9ACTN</name>
<sequence>MFRSTIATAAGLRAEIDFESEYVLHVREDGVWTRPKNAEHRTLHGIDVWHAIRRSPHYGANVHVFESGVLILASSTAALRFIPAGTYEEYFCSGEDCDDYSADGEGWEGLCGNCADRAYAVECAGEEDSDLNAAPLTPSQPAVLPTTSCPRPYTITWRPW</sequence>
<gene>
    <name evidence="1" type="ORF">ABZ508_10215</name>
</gene>
<organism evidence="1 2">
    <name type="scientific">Streptomyces lavendulocolor</name>
    <dbReference type="NCBI Taxonomy" id="67316"/>
    <lineage>
        <taxon>Bacteria</taxon>
        <taxon>Bacillati</taxon>
        <taxon>Actinomycetota</taxon>
        <taxon>Actinomycetes</taxon>
        <taxon>Kitasatosporales</taxon>
        <taxon>Streptomycetaceae</taxon>
        <taxon>Streptomyces</taxon>
    </lineage>
</organism>
<reference evidence="1 2" key="1">
    <citation type="submission" date="2024-06" db="EMBL/GenBank/DDBJ databases">
        <title>The Natural Products Discovery Center: Release of the First 8490 Sequenced Strains for Exploring Actinobacteria Biosynthetic Diversity.</title>
        <authorList>
            <person name="Kalkreuter E."/>
            <person name="Kautsar S.A."/>
            <person name="Yang D."/>
            <person name="Bader C.D."/>
            <person name="Teijaro C.N."/>
            <person name="Fluegel L."/>
            <person name="Davis C.M."/>
            <person name="Simpson J.R."/>
            <person name="Lauterbach L."/>
            <person name="Steele A.D."/>
            <person name="Gui C."/>
            <person name="Meng S."/>
            <person name="Li G."/>
            <person name="Viehrig K."/>
            <person name="Ye F."/>
            <person name="Su P."/>
            <person name="Kiefer A.F."/>
            <person name="Nichols A."/>
            <person name="Cepeda A.J."/>
            <person name="Yan W."/>
            <person name="Fan B."/>
            <person name="Jiang Y."/>
            <person name="Adhikari A."/>
            <person name="Zheng C.-J."/>
            <person name="Schuster L."/>
            <person name="Cowan T.M."/>
            <person name="Smanski M.J."/>
            <person name="Chevrette M.G."/>
            <person name="De Carvalho L.P.S."/>
            <person name="Shen B."/>
        </authorList>
    </citation>
    <scope>NUCLEOTIDE SEQUENCE [LARGE SCALE GENOMIC DNA]</scope>
    <source>
        <strain evidence="1 2">NPDC006337</strain>
    </source>
</reference>
<dbReference type="Proteomes" id="UP001550378">
    <property type="component" value="Unassembled WGS sequence"/>
</dbReference>